<dbReference type="InterPro" id="IPR029063">
    <property type="entry name" value="SAM-dependent_MTases_sf"/>
</dbReference>
<gene>
    <name evidence="5" type="ORF">BT96DRAFT_795969</name>
</gene>
<organism evidence="5 6">
    <name type="scientific">Gymnopus androsaceus JB14</name>
    <dbReference type="NCBI Taxonomy" id="1447944"/>
    <lineage>
        <taxon>Eukaryota</taxon>
        <taxon>Fungi</taxon>
        <taxon>Dikarya</taxon>
        <taxon>Basidiomycota</taxon>
        <taxon>Agaricomycotina</taxon>
        <taxon>Agaricomycetes</taxon>
        <taxon>Agaricomycetidae</taxon>
        <taxon>Agaricales</taxon>
        <taxon>Marasmiineae</taxon>
        <taxon>Omphalotaceae</taxon>
        <taxon>Gymnopus</taxon>
    </lineage>
</organism>
<dbReference type="CDD" id="cd02440">
    <property type="entry name" value="AdoMet_MTases"/>
    <property type="match status" value="1"/>
</dbReference>
<evidence type="ECO:0000256" key="1">
    <source>
        <dbReference type="ARBA" id="ARBA00022553"/>
    </source>
</evidence>
<dbReference type="PANTHER" id="PTHR32183:SF11">
    <property type="entry name" value="THIOL METHYLTRANSFERASE 2-RELATED"/>
    <property type="match status" value="1"/>
</dbReference>
<dbReference type="OrthoDB" id="276151at2759"/>
<keyword evidence="2 5" id="KW-0489">Methyltransferase</keyword>
<dbReference type="GO" id="GO:0032259">
    <property type="term" value="P:methylation"/>
    <property type="evidence" value="ECO:0007669"/>
    <property type="project" value="UniProtKB-KW"/>
</dbReference>
<feature type="non-terminal residue" evidence="5">
    <location>
        <position position="195"/>
    </location>
</feature>
<accession>A0A6A4GKV6</accession>
<dbReference type="GO" id="GO:0008757">
    <property type="term" value="F:S-adenosylmethionine-dependent methyltransferase activity"/>
    <property type="evidence" value="ECO:0007669"/>
    <property type="project" value="InterPro"/>
</dbReference>
<dbReference type="PROSITE" id="PS51585">
    <property type="entry name" value="SAM_MT_TPMT"/>
    <property type="match status" value="1"/>
</dbReference>
<dbReference type="PANTHER" id="PTHR32183">
    <property type="match status" value="1"/>
</dbReference>
<evidence type="ECO:0000256" key="2">
    <source>
        <dbReference type="ARBA" id="ARBA00022603"/>
    </source>
</evidence>
<evidence type="ECO:0000313" key="5">
    <source>
        <dbReference type="EMBL" id="KAE9386359.1"/>
    </source>
</evidence>
<dbReference type="EMBL" id="ML769887">
    <property type="protein sequence ID" value="KAE9386359.1"/>
    <property type="molecule type" value="Genomic_DNA"/>
</dbReference>
<dbReference type="Gene3D" id="3.40.50.150">
    <property type="entry name" value="Vaccinia Virus protein VP39"/>
    <property type="match status" value="1"/>
</dbReference>
<dbReference type="InterPro" id="IPR008854">
    <property type="entry name" value="TPMT"/>
</dbReference>
<name>A0A6A4GKV6_9AGAR</name>
<sequence>QRNILPWDTGDIQPPLRQVIEGGEVPFPRGGRAFVPGCGRGYDTVYFASVLGHDTTGIETSATALAAANESKSLSPEIASRIHYEDADFYKYELPDDKKFDLIYDFTFFVAFPPSYRPGWGKQINSLIKPGGYLITLMFPHVAEPYTTGPPYYTNFDSYAEVLGDGWEVVLDKIPDDATLVGPHRGKDRIVVWKR</sequence>
<keyword evidence="4" id="KW-0949">S-adenosyl-L-methionine</keyword>
<keyword evidence="6" id="KW-1185">Reference proteome</keyword>
<evidence type="ECO:0000313" key="6">
    <source>
        <dbReference type="Proteomes" id="UP000799118"/>
    </source>
</evidence>
<dbReference type="AlphaFoldDB" id="A0A6A4GKV6"/>
<dbReference type="Pfam" id="PF05724">
    <property type="entry name" value="TPMT"/>
    <property type="match status" value="1"/>
</dbReference>
<evidence type="ECO:0000256" key="4">
    <source>
        <dbReference type="ARBA" id="ARBA00022691"/>
    </source>
</evidence>
<keyword evidence="1" id="KW-0597">Phosphoprotein</keyword>
<proteinExistence type="predicted"/>
<protein>
    <submittedName>
        <fullName evidence="5">S-adenosyl-L-methionine-dependent methyltransferase</fullName>
    </submittedName>
</protein>
<dbReference type="Proteomes" id="UP000799118">
    <property type="component" value="Unassembled WGS sequence"/>
</dbReference>
<dbReference type="SUPFAM" id="SSF53335">
    <property type="entry name" value="S-adenosyl-L-methionine-dependent methyltransferases"/>
    <property type="match status" value="1"/>
</dbReference>
<reference evidence="5" key="1">
    <citation type="journal article" date="2019" name="Environ. Microbiol.">
        <title>Fungal ecological strategies reflected in gene transcription - a case study of two litter decomposers.</title>
        <authorList>
            <person name="Barbi F."/>
            <person name="Kohler A."/>
            <person name="Barry K."/>
            <person name="Baskaran P."/>
            <person name="Daum C."/>
            <person name="Fauchery L."/>
            <person name="Ihrmark K."/>
            <person name="Kuo A."/>
            <person name="LaButti K."/>
            <person name="Lipzen A."/>
            <person name="Morin E."/>
            <person name="Grigoriev I.V."/>
            <person name="Henrissat B."/>
            <person name="Lindahl B."/>
            <person name="Martin F."/>
        </authorList>
    </citation>
    <scope>NUCLEOTIDE SEQUENCE</scope>
    <source>
        <strain evidence="5">JB14</strain>
    </source>
</reference>
<evidence type="ECO:0000256" key="3">
    <source>
        <dbReference type="ARBA" id="ARBA00022679"/>
    </source>
</evidence>
<keyword evidence="3" id="KW-0808">Transferase</keyword>
<feature type="non-terminal residue" evidence="5">
    <location>
        <position position="1"/>
    </location>
</feature>